<reference evidence="2 3" key="1">
    <citation type="submission" date="2014-06" db="EMBL/GenBank/DDBJ databases">
        <authorList>
            <person name="Swart Estienne"/>
        </authorList>
    </citation>
    <scope>NUCLEOTIDE SEQUENCE [LARGE SCALE GENOMIC DNA]</scope>
    <source>
        <strain evidence="2 3">130c</strain>
    </source>
</reference>
<dbReference type="AlphaFoldDB" id="A0A078AHJ6"/>
<accession>A0A078AHJ6</accession>
<evidence type="ECO:0000313" key="3">
    <source>
        <dbReference type="Proteomes" id="UP000039865"/>
    </source>
</evidence>
<evidence type="ECO:0000256" key="1">
    <source>
        <dbReference type="SAM" id="MobiDB-lite"/>
    </source>
</evidence>
<proteinExistence type="predicted"/>
<feature type="region of interest" description="Disordered" evidence="1">
    <location>
        <begin position="55"/>
        <end position="81"/>
    </location>
</feature>
<dbReference type="InParanoid" id="A0A078AHJ6"/>
<organism evidence="2 3">
    <name type="scientific">Stylonychia lemnae</name>
    <name type="common">Ciliate</name>
    <dbReference type="NCBI Taxonomy" id="5949"/>
    <lineage>
        <taxon>Eukaryota</taxon>
        <taxon>Sar</taxon>
        <taxon>Alveolata</taxon>
        <taxon>Ciliophora</taxon>
        <taxon>Intramacronucleata</taxon>
        <taxon>Spirotrichea</taxon>
        <taxon>Stichotrichia</taxon>
        <taxon>Sporadotrichida</taxon>
        <taxon>Oxytrichidae</taxon>
        <taxon>Stylonychinae</taxon>
        <taxon>Stylonychia</taxon>
    </lineage>
</organism>
<dbReference type="EMBL" id="CCKQ01009826">
    <property type="protein sequence ID" value="CDW81336.1"/>
    <property type="molecule type" value="Genomic_DNA"/>
</dbReference>
<evidence type="ECO:0000313" key="2">
    <source>
        <dbReference type="EMBL" id="CDW81336.1"/>
    </source>
</evidence>
<name>A0A078AHJ6_STYLE</name>
<dbReference type="Proteomes" id="UP000039865">
    <property type="component" value="Unassembled WGS sequence"/>
</dbReference>
<gene>
    <name evidence="2" type="primary">Contig11443.g12243</name>
    <name evidence="2" type="ORF">STYLEM_10351</name>
</gene>
<protein>
    <submittedName>
        <fullName evidence="2">Uncharacterized protein</fullName>
    </submittedName>
</protein>
<keyword evidence="3" id="KW-1185">Reference proteome</keyword>
<sequence>MQVQQKKIKNASKDKLKRIRQDKLQLRISTAADDTSSLLTKGLSNKDFFRASINPDRHYFSNNNLRKNSVNSDDKSQSSPDVIPTQSIVEFSSRPLTSPVNTQYRTLTNYPSLHQSNNGFQNYSFKPHQSLRQHSVITKTQYQVDSDGMKRGIRIKTIRLNKAHSSSDLRSNHMVEFGTDRYKERLNRFI</sequence>
<feature type="compositionally biased region" description="Polar residues" evidence="1">
    <location>
        <begin position="60"/>
        <end position="81"/>
    </location>
</feature>